<dbReference type="Gene3D" id="1.20.1260.10">
    <property type="match status" value="2"/>
</dbReference>
<evidence type="ECO:0000313" key="1">
    <source>
        <dbReference type="EMBL" id="SHN04980.1"/>
    </source>
</evidence>
<organism evidence="1 2">
    <name type="scientific">Gracilibacillus kekensis</name>
    <dbReference type="NCBI Taxonomy" id="1027249"/>
    <lineage>
        <taxon>Bacteria</taxon>
        <taxon>Bacillati</taxon>
        <taxon>Bacillota</taxon>
        <taxon>Bacilli</taxon>
        <taxon>Bacillales</taxon>
        <taxon>Bacillaceae</taxon>
        <taxon>Gracilibacillus</taxon>
    </lineage>
</organism>
<dbReference type="Pfam" id="PF11553">
    <property type="entry name" value="DUF3231"/>
    <property type="match status" value="2"/>
</dbReference>
<dbReference type="EMBL" id="FRCZ01000003">
    <property type="protein sequence ID" value="SHN04980.1"/>
    <property type="molecule type" value="Genomic_DNA"/>
</dbReference>
<dbReference type="RefSeq" id="WP_073201364.1">
    <property type="nucleotide sequence ID" value="NZ_FRCZ01000003.1"/>
</dbReference>
<dbReference type="InterPro" id="IPR021617">
    <property type="entry name" value="DUF3231"/>
</dbReference>
<name>A0A1M7NMJ5_9BACI</name>
<gene>
    <name evidence="1" type="ORF">SAMN05216179_1627</name>
</gene>
<sequence>MASPNTNTETPQTIKLTAPEIANLWSQYHNDTMAICMYKYMLEHAEDQAVRRVLNFALKIAERHIPIIKDYFIEEKFPIPHGFTEKDVHLPAPRLFEDTLCLTYTYVMSVNGLAGYSAALTTNVRRDIRNYFVECQNETMKLFNDSVDTLLEMGVVSRPPTISPADSVHFVEKQAFIEGLLGGNRPLSCIEISHLFWDLKKVELSKAFTMAFSQVADSKEAKKYLLRGSKMYSKHIEILQSVLALEELPFPESISSEITNSTISPFSDRLMMYHKSFFGGTTISFYGTAIGTSQRADLVLHYTRLAAEMTKYMEDGLNIMIENKWLEEPPLCDDREKLTKIK</sequence>
<evidence type="ECO:0008006" key="3">
    <source>
        <dbReference type="Google" id="ProtNLM"/>
    </source>
</evidence>
<dbReference type="InterPro" id="IPR012347">
    <property type="entry name" value="Ferritin-like"/>
</dbReference>
<dbReference type="OrthoDB" id="1675670at2"/>
<protein>
    <recommendedName>
        <fullName evidence="3">DUF3231 family protein</fullName>
    </recommendedName>
</protein>
<dbReference type="Proteomes" id="UP000184184">
    <property type="component" value="Unassembled WGS sequence"/>
</dbReference>
<proteinExistence type="predicted"/>
<accession>A0A1M7NMJ5</accession>
<dbReference type="AlphaFoldDB" id="A0A1M7NMJ5"/>
<keyword evidence="2" id="KW-1185">Reference proteome</keyword>
<reference evidence="1 2" key="1">
    <citation type="submission" date="2016-11" db="EMBL/GenBank/DDBJ databases">
        <authorList>
            <person name="Jaros S."/>
            <person name="Januszkiewicz K."/>
            <person name="Wedrychowicz H."/>
        </authorList>
    </citation>
    <scope>NUCLEOTIDE SEQUENCE [LARGE SCALE GENOMIC DNA]</scope>
    <source>
        <strain evidence="1 2">CGMCC 1.10681</strain>
    </source>
</reference>
<dbReference type="STRING" id="1027249.SAMN05216179_1627"/>
<evidence type="ECO:0000313" key="2">
    <source>
        <dbReference type="Proteomes" id="UP000184184"/>
    </source>
</evidence>